<protein>
    <submittedName>
        <fullName evidence="3">Uncharacterized protein</fullName>
    </submittedName>
</protein>
<comment type="caution">
    <text evidence="3">The sequence shown here is derived from an EMBL/GenBank/DDBJ whole genome shotgun (WGS) entry which is preliminary data.</text>
</comment>
<dbReference type="InterPro" id="IPR003749">
    <property type="entry name" value="ThiS/MoaD-like"/>
</dbReference>
<dbReference type="Proteomes" id="UP001175353">
    <property type="component" value="Unassembled WGS sequence"/>
</dbReference>
<dbReference type="Pfam" id="PF02597">
    <property type="entry name" value="ThiS"/>
    <property type="match status" value="1"/>
</dbReference>
<keyword evidence="5" id="KW-1185">Reference proteome</keyword>
<dbReference type="GO" id="GO:0006777">
    <property type="term" value="P:Mo-molybdopterin cofactor biosynthetic process"/>
    <property type="evidence" value="ECO:0007669"/>
    <property type="project" value="InterPro"/>
</dbReference>
<dbReference type="GO" id="GO:0000166">
    <property type="term" value="F:nucleotide binding"/>
    <property type="evidence" value="ECO:0007669"/>
    <property type="project" value="UniProtKB-KW"/>
</dbReference>
<dbReference type="EMBL" id="NAJP01000135">
    <property type="protein sequence ID" value="TKA26738.1"/>
    <property type="molecule type" value="Genomic_DNA"/>
</dbReference>
<dbReference type="PANTHER" id="PTHR33359:SF1">
    <property type="entry name" value="MOLYBDOPTERIN SYNTHASE SULFUR CARRIER SUBUNIT"/>
    <property type="match status" value="1"/>
</dbReference>
<dbReference type="EMBL" id="JAUJLE010000044">
    <property type="protein sequence ID" value="KAK0998046.1"/>
    <property type="molecule type" value="Genomic_DNA"/>
</dbReference>
<dbReference type="Proteomes" id="UP000310066">
    <property type="component" value="Unassembled WGS sequence"/>
</dbReference>
<dbReference type="PANTHER" id="PTHR33359">
    <property type="entry name" value="MOLYBDOPTERIN SYNTHASE SULFUR CARRIER SUBUNIT"/>
    <property type="match status" value="1"/>
</dbReference>
<name>A0A4U0TWK5_9PEZI</name>
<reference evidence="3 4" key="1">
    <citation type="submission" date="2017-03" db="EMBL/GenBank/DDBJ databases">
        <title>Genomes of endolithic fungi from Antarctica.</title>
        <authorList>
            <person name="Coleine C."/>
            <person name="Masonjones S."/>
            <person name="Stajich J.E."/>
        </authorList>
    </citation>
    <scope>NUCLEOTIDE SEQUENCE [LARGE SCALE GENOMIC DNA]</scope>
    <source>
        <strain evidence="3 4">CCFEE 5311</strain>
    </source>
</reference>
<dbReference type="GO" id="GO:1990133">
    <property type="term" value="C:molybdopterin adenylyltransferase complex"/>
    <property type="evidence" value="ECO:0007669"/>
    <property type="project" value="TreeGrafter"/>
</dbReference>
<reference evidence="2" key="2">
    <citation type="submission" date="2023-06" db="EMBL/GenBank/DDBJ databases">
        <title>Black Yeasts Isolated from many extreme environments.</title>
        <authorList>
            <person name="Coleine C."/>
            <person name="Stajich J.E."/>
            <person name="Selbmann L."/>
        </authorList>
    </citation>
    <scope>NUCLEOTIDE SEQUENCE</scope>
    <source>
        <strain evidence="2">CCFEE 5200</strain>
    </source>
</reference>
<organism evidence="3 4">
    <name type="scientific">Friedmanniomyces endolithicus</name>
    <dbReference type="NCBI Taxonomy" id="329885"/>
    <lineage>
        <taxon>Eukaryota</taxon>
        <taxon>Fungi</taxon>
        <taxon>Dikarya</taxon>
        <taxon>Ascomycota</taxon>
        <taxon>Pezizomycotina</taxon>
        <taxon>Dothideomycetes</taxon>
        <taxon>Dothideomycetidae</taxon>
        <taxon>Mycosphaerellales</taxon>
        <taxon>Teratosphaeriaceae</taxon>
        <taxon>Friedmanniomyces</taxon>
    </lineage>
</organism>
<dbReference type="UniPathway" id="UPA00344"/>
<evidence type="ECO:0000313" key="5">
    <source>
        <dbReference type="Proteomes" id="UP001175353"/>
    </source>
</evidence>
<dbReference type="InterPro" id="IPR044672">
    <property type="entry name" value="MOCS2A"/>
</dbReference>
<evidence type="ECO:0000256" key="1">
    <source>
        <dbReference type="ARBA" id="ARBA00022741"/>
    </source>
</evidence>
<dbReference type="SUPFAM" id="SSF54285">
    <property type="entry name" value="MoaD/ThiS"/>
    <property type="match status" value="1"/>
</dbReference>
<sequence length="103" mass="11152">MSVPKPPPGHFTLLYFASATSFTRRSHDFFPAPVLLSQLCNAMEKKYPGIQEKVLSSSALTVNLDYVDVEEEVQKGGQGMMIQAGDEVAVIPPAVFYTAGSSL</sequence>
<evidence type="ECO:0000313" key="2">
    <source>
        <dbReference type="EMBL" id="KAK0998046.1"/>
    </source>
</evidence>
<gene>
    <name evidence="3" type="ORF">B0A54_16655</name>
    <name evidence="2" type="ORF">LTR91_006510</name>
</gene>
<keyword evidence="1" id="KW-0547">Nucleotide-binding</keyword>
<dbReference type="AlphaFoldDB" id="A0A4U0TWK5"/>
<accession>A0A4U0TWK5</accession>
<proteinExistence type="predicted"/>
<evidence type="ECO:0000313" key="4">
    <source>
        <dbReference type="Proteomes" id="UP000310066"/>
    </source>
</evidence>
<dbReference type="Gene3D" id="3.10.20.30">
    <property type="match status" value="1"/>
</dbReference>
<evidence type="ECO:0000313" key="3">
    <source>
        <dbReference type="EMBL" id="TKA26738.1"/>
    </source>
</evidence>
<dbReference type="STRING" id="329885.A0A4U0TWK5"/>
<dbReference type="OrthoDB" id="5595860at2759"/>
<dbReference type="InterPro" id="IPR012675">
    <property type="entry name" value="Beta-grasp_dom_sf"/>
</dbReference>
<dbReference type="InterPro" id="IPR016155">
    <property type="entry name" value="Mopterin_synth/thiamin_S_b"/>
</dbReference>